<feature type="region of interest" description="Disordered" evidence="5">
    <location>
        <begin position="98"/>
        <end position="184"/>
    </location>
</feature>
<evidence type="ECO:0000256" key="2">
    <source>
        <dbReference type="ARBA" id="ARBA00022771"/>
    </source>
</evidence>
<dbReference type="EMBL" id="JADNRY010000079">
    <property type="protein sequence ID" value="KAF9066986.1"/>
    <property type="molecule type" value="Genomic_DNA"/>
</dbReference>
<keyword evidence="8" id="KW-1185">Reference proteome</keyword>
<feature type="compositionally biased region" description="Basic residues" evidence="5">
    <location>
        <begin position="101"/>
        <end position="111"/>
    </location>
</feature>
<proteinExistence type="predicted"/>
<dbReference type="InterPro" id="IPR013083">
    <property type="entry name" value="Znf_RING/FYVE/PHD"/>
</dbReference>
<sequence length="210" mass="23426">DEDFDQSYEGLMSLAATLGEVKPRATPDHVVAGLKAGFYREWASEDSDKRCPICLDDYKALDPVLKLNDCPHWLHKSCLEQWLKGACTCPVCRHPVQAQAPHRHPRIRGFTRRSFPSPGRAGPSQSNDLTSDGIFVTAVDSVPSTESSNNNNNATPNPPSSNASSSYVDLSRTDNNSDGANRNYRDALRSMDFRSHLWDPDSWEYHPPPR</sequence>
<keyword evidence="3" id="KW-0862">Zinc</keyword>
<feature type="domain" description="RING-type" evidence="6">
    <location>
        <begin position="51"/>
        <end position="93"/>
    </location>
</feature>
<dbReference type="GO" id="GO:0016567">
    <property type="term" value="P:protein ubiquitination"/>
    <property type="evidence" value="ECO:0007669"/>
    <property type="project" value="TreeGrafter"/>
</dbReference>
<dbReference type="Pfam" id="PF13639">
    <property type="entry name" value="zf-RING_2"/>
    <property type="match status" value="1"/>
</dbReference>
<feature type="non-terminal residue" evidence="7">
    <location>
        <position position="1"/>
    </location>
</feature>
<feature type="compositionally biased region" description="Low complexity" evidence="5">
    <location>
        <begin position="143"/>
        <end position="166"/>
    </location>
</feature>
<dbReference type="PROSITE" id="PS50089">
    <property type="entry name" value="ZF_RING_2"/>
    <property type="match status" value="1"/>
</dbReference>
<comment type="caution">
    <text evidence="7">The sequence shown here is derived from an EMBL/GenBank/DDBJ whole genome shotgun (WGS) entry which is preliminary data.</text>
</comment>
<evidence type="ECO:0000256" key="4">
    <source>
        <dbReference type="PROSITE-ProRule" id="PRU00175"/>
    </source>
</evidence>
<dbReference type="AlphaFoldDB" id="A0A9P5PPD7"/>
<dbReference type="OrthoDB" id="8062037at2759"/>
<dbReference type="SMART" id="SM00184">
    <property type="entry name" value="RING"/>
    <property type="match status" value="1"/>
</dbReference>
<dbReference type="GO" id="GO:0008270">
    <property type="term" value="F:zinc ion binding"/>
    <property type="evidence" value="ECO:0007669"/>
    <property type="project" value="UniProtKB-KW"/>
</dbReference>
<evidence type="ECO:0000256" key="3">
    <source>
        <dbReference type="ARBA" id="ARBA00022833"/>
    </source>
</evidence>
<evidence type="ECO:0000256" key="5">
    <source>
        <dbReference type="SAM" id="MobiDB-lite"/>
    </source>
</evidence>
<evidence type="ECO:0000256" key="1">
    <source>
        <dbReference type="ARBA" id="ARBA00022723"/>
    </source>
</evidence>
<gene>
    <name evidence="7" type="ORF">BDP27DRAFT_1226606</name>
</gene>
<accession>A0A9P5PPD7</accession>
<evidence type="ECO:0000313" key="7">
    <source>
        <dbReference type="EMBL" id="KAF9066986.1"/>
    </source>
</evidence>
<dbReference type="SUPFAM" id="SSF57850">
    <property type="entry name" value="RING/U-box"/>
    <property type="match status" value="1"/>
</dbReference>
<reference evidence="7" key="1">
    <citation type="submission" date="2020-11" db="EMBL/GenBank/DDBJ databases">
        <authorList>
            <consortium name="DOE Joint Genome Institute"/>
            <person name="Ahrendt S."/>
            <person name="Riley R."/>
            <person name="Andreopoulos W."/>
            <person name="Labutti K."/>
            <person name="Pangilinan J."/>
            <person name="Ruiz-Duenas F.J."/>
            <person name="Barrasa J.M."/>
            <person name="Sanchez-Garcia M."/>
            <person name="Camarero S."/>
            <person name="Miyauchi S."/>
            <person name="Serrano A."/>
            <person name="Linde D."/>
            <person name="Babiker R."/>
            <person name="Drula E."/>
            <person name="Ayuso-Fernandez I."/>
            <person name="Pacheco R."/>
            <person name="Padilla G."/>
            <person name="Ferreira P."/>
            <person name="Barriuso J."/>
            <person name="Kellner H."/>
            <person name="Castanera R."/>
            <person name="Alfaro M."/>
            <person name="Ramirez L."/>
            <person name="Pisabarro A.G."/>
            <person name="Kuo A."/>
            <person name="Tritt A."/>
            <person name="Lipzen A."/>
            <person name="He G."/>
            <person name="Yan M."/>
            <person name="Ng V."/>
            <person name="Cullen D."/>
            <person name="Martin F."/>
            <person name="Rosso M.-N."/>
            <person name="Henrissat B."/>
            <person name="Hibbett D."/>
            <person name="Martinez A.T."/>
            <person name="Grigoriev I.V."/>
        </authorList>
    </citation>
    <scope>NUCLEOTIDE SEQUENCE</scope>
    <source>
        <strain evidence="7">AH 40177</strain>
    </source>
</reference>
<protein>
    <recommendedName>
        <fullName evidence="6">RING-type domain-containing protein</fullName>
    </recommendedName>
</protein>
<dbReference type="Proteomes" id="UP000772434">
    <property type="component" value="Unassembled WGS sequence"/>
</dbReference>
<evidence type="ECO:0000259" key="6">
    <source>
        <dbReference type="PROSITE" id="PS50089"/>
    </source>
</evidence>
<name>A0A9P5PPD7_9AGAR</name>
<evidence type="ECO:0000313" key="8">
    <source>
        <dbReference type="Proteomes" id="UP000772434"/>
    </source>
</evidence>
<dbReference type="Gene3D" id="3.30.40.10">
    <property type="entry name" value="Zinc/RING finger domain, C3HC4 (zinc finger)"/>
    <property type="match status" value="1"/>
</dbReference>
<dbReference type="InterPro" id="IPR001841">
    <property type="entry name" value="Znf_RING"/>
</dbReference>
<organism evidence="7 8">
    <name type="scientific">Rhodocollybia butyracea</name>
    <dbReference type="NCBI Taxonomy" id="206335"/>
    <lineage>
        <taxon>Eukaryota</taxon>
        <taxon>Fungi</taxon>
        <taxon>Dikarya</taxon>
        <taxon>Basidiomycota</taxon>
        <taxon>Agaricomycotina</taxon>
        <taxon>Agaricomycetes</taxon>
        <taxon>Agaricomycetidae</taxon>
        <taxon>Agaricales</taxon>
        <taxon>Marasmiineae</taxon>
        <taxon>Omphalotaceae</taxon>
        <taxon>Rhodocollybia</taxon>
    </lineage>
</organism>
<dbReference type="GO" id="GO:0061630">
    <property type="term" value="F:ubiquitin protein ligase activity"/>
    <property type="evidence" value="ECO:0007669"/>
    <property type="project" value="TreeGrafter"/>
</dbReference>
<keyword evidence="2 4" id="KW-0863">Zinc-finger</keyword>
<keyword evidence="1" id="KW-0479">Metal-binding</keyword>
<dbReference type="PANTHER" id="PTHR45969:SF69">
    <property type="entry name" value="FINGER DOMAIN PROTEIN, PUTATIVE (AFU_ORTHOLOGUE AFUA_3G12190)-RELATED"/>
    <property type="match status" value="1"/>
</dbReference>
<dbReference type="PANTHER" id="PTHR45969">
    <property type="entry name" value="RING ZINC FINGER PROTEIN-RELATED"/>
    <property type="match status" value="1"/>
</dbReference>